<gene>
    <name evidence="3" type="ORF">FIBRA_03462</name>
</gene>
<evidence type="ECO:0000313" key="3">
    <source>
        <dbReference type="EMBL" id="CCM01411.1"/>
    </source>
</evidence>
<dbReference type="RefSeq" id="XP_012180694.1">
    <property type="nucleotide sequence ID" value="XM_012325304.1"/>
</dbReference>
<dbReference type="STRING" id="599839.J4I9M3"/>
<dbReference type="Proteomes" id="UP000006352">
    <property type="component" value="Unassembled WGS sequence"/>
</dbReference>
<feature type="region of interest" description="Disordered" evidence="1">
    <location>
        <begin position="412"/>
        <end position="482"/>
    </location>
</feature>
<dbReference type="PANTHER" id="PTHR47052:SF3">
    <property type="entry name" value="INGRESSION PROTEIN 1"/>
    <property type="match status" value="1"/>
</dbReference>
<dbReference type="OrthoDB" id="270970at2759"/>
<feature type="region of interest" description="Disordered" evidence="1">
    <location>
        <begin position="498"/>
        <end position="532"/>
    </location>
</feature>
<dbReference type="Gene3D" id="2.60.40.150">
    <property type="entry name" value="C2 domain"/>
    <property type="match status" value="1"/>
</dbReference>
<dbReference type="Pfam" id="PF00168">
    <property type="entry name" value="C2"/>
    <property type="match status" value="1"/>
</dbReference>
<feature type="compositionally biased region" description="Basic and acidic residues" evidence="1">
    <location>
        <begin position="461"/>
        <end position="478"/>
    </location>
</feature>
<evidence type="ECO:0000313" key="4">
    <source>
        <dbReference type="Proteomes" id="UP000006352"/>
    </source>
</evidence>
<feature type="compositionally biased region" description="Pro residues" evidence="1">
    <location>
        <begin position="186"/>
        <end position="196"/>
    </location>
</feature>
<dbReference type="GeneID" id="24096322"/>
<keyword evidence="4" id="KW-1185">Reference proteome</keyword>
<dbReference type="InParanoid" id="J4I9M3"/>
<dbReference type="PANTHER" id="PTHR47052">
    <property type="entry name" value="CONSERVED SERINE PROLINE-RICH PROTEIN (AFU_ORTHOLOGUE AFUA_2G01790)"/>
    <property type="match status" value="1"/>
</dbReference>
<feature type="region of interest" description="Disordered" evidence="1">
    <location>
        <begin position="170"/>
        <end position="198"/>
    </location>
</feature>
<dbReference type="InterPro" id="IPR035892">
    <property type="entry name" value="C2_domain_sf"/>
</dbReference>
<dbReference type="InterPro" id="IPR052981">
    <property type="entry name" value="Ingression_C2_domain"/>
</dbReference>
<dbReference type="EMBL" id="HE797031">
    <property type="protein sequence ID" value="CCM01411.1"/>
    <property type="molecule type" value="Genomic_DNA"/>
</dbReference>
<feature type="compositionally biased region" description="Low complexity" evidence="1">
    <location>
        <begin position="221"/>
        <end position="235"/>
    </location>
</feature>
<feature type="region of interest" description="Disordered" evidence="1">
    <location>
        <begin position="213"/>
        <end position="371"/>
    </location>
</feature>
<sequence length="532" mass="58889">MNKELGTLVVVVLKAKNLPDKHLIYKQDVFAQATIHGKTKKTEVDVKGGQHPLWDEELRFPIFRSTSQEDRTLEISCWRKEPGADEIIGKGKVDISETLRTGEFDGKFLGFPTYSVLTPSSVDWVQLEVDQLYRGEIYLEMTYFAAGPAPLQRRPTKMLISERLQRQTQPYAYSNLKTPSKIPSTPISPPHTPTAPAPVRASLAPVIQAGQHLSAPSNHMSPRGSPRSSPHTSPRSRNDALPPIPQERVAPDSIPDMLRPGNPKSHVHYSEKPHPPGYGAQVRLSSPPPHSPHRTSMVVSPQSSPPFAYPAASRSYPPRDQPSPGLGQRAHNLLSSENPMHSRYSASPPRTPPHAYVHATASSRPTPPTRVDSSQIVHPFIYTHAPPPAMPEVEITSSPALTARYSAPLPLPDEPEGMHTSTPGHPHLCLSISEPRRPAPAPRHLVVANRRDSDVQANDEELAKKLEDEEKRRQREEAERECEDLELALRLDLELNLQHDEEVVRTGTRSPAGSARPRSIESLSPTQVPGSW</sequence>
<feature type="domain" description="C2" evidence="2">
    <location>
        <begin position="1"/>
        <end position="108"/>
    </location>
</feature>
<name>J4I9M3_9APHY</name>
<reference evidence="3 4" key="1">
    <citation type="journal article" date="2012" name="Appl. Environ. Microbiol.">
        <title>Short-read sequencing for genomic analysis of the brown rot fungus Fibroporia radiculosa.</title>
        <authorList>
            <person name="Tang J.D."/>
            <person name="Perkins A.D."/>
            <person name="Sonstegard T.S."/>
            <person name="Schroeder S.G."/>
            <person name="Burgess S.C."/>
            <person name="Diehl S.V."/>
        </authorList>
    </citation>
    <scope>NUCLEOTIDE SEQUENCE [LARGE SCALE GENOMIC DNA]</scope>
    <source>
        <strain evidence="3 4">TFFH 294</strain>
    </source>
</reference>
<dbReference type="AlphaFoldDB" id="J4I9M3"/>
<dbReference type="SMART" id="SM00239">
    <property type="entry name" value="C2"/>
    <property type="match status" value="1"/>
</dbReference>
<organism evidence="3 4">
    <name type="scientific">Fibroporia radiculosa</name>
    <dbReference type="NCBI Taxonomy" id="599839"/>
    <lineage>
        <taxon>Eukaryota</taxon>
        <taxon>Fungi</taxon>
        <taxon>Dikarya</taxon>
        <taxon>Basidiomycota</taxon>
        <taxon>Agaricomycotina</taxon>
        <taxon>Agaricomycetes</taxon>
        <taxon>Polyporales</taxon>
        <taxon>Fibroporiaceae</taxon>
        <taxon>Fibroporia</taxon>
    </lineage>
</organism>
<proteinExistence type="predicted"/>
<dbReference type="PROSITE" id="PS50004">
    <property type="entry name" value="C2"/>
    <property type="match status" value="1"/>
</dbReference>
<accession>J4I9M3</accession>
<protein>
    <recommendedName>
        <fullName evidence="2">C2 domain-containing protein</fullName>
    </recommendedName>
</protein>
<evidence type="ECO:0000259" key="2">
    <source>
        <dbReference type="PROSITE" id="PS50004"/>
    </source>
</evidence>
<dbReference type="SUPFAM" id="SSF49562">
    <property type="entry name" value="C2 domain (Calcium/lipid-binding domain, CaLB)"/>
    <property type="match status" value="1"/>
</dbReference>
<feature type="compositionally biased region" description="Polar residues" evidence="1">
    <location>
        <begin position="521"/>
        <end position="532"/>
    </location>
</feature>
<dbReference type="InterPro" id="IPR000008">
    <property type="entry name" value="C2_dom"/>
</dbReference>
<dbReference type="HOGENOM" id="CLU_515908_0_0_1"/>
<evidence type="ECO:0000256" key="1">
    <source>
        <dbReference type="SAM" id="MobiDB-lite"/>
    </source>
</evidence>